<accession>A0A1B8A5M6</accession>
<name>A0A1B8A5M6_FUSPO</name>
<protein>
    <submittedName>
        <fullName evidence="2">Uncharacterized protein</fullName>
    </submittedName>
</protein>
<sequence>MLCNPTRQPGAPHLPPSPYRYYPPRPVKHSSAPPIPSNATSLQTYHDPDSHHHAPKPYHPYIQQQQQPPPAPSLAHPAHHPETSYGSRDTPIERGRTEDGHQPNSTDHEPEGMSSTPQLPPTSLPPPPPPGAYPDNPPRHMNYESAPSMPQPRVSIMRLAFHRRLLCLIRHTTSYMEATPQGTSRSTVSIRRPSLPRRSIYELLRYEASLL</sequence>
<evidence type="ECO:0000256" key="1">
    <source>
        <dbReference type="SAM" id="MobiDB-lite"/>
    </source>
</evidence>
<feature type="compositionally biased region" description="Pro residues" evidence="1">
    <location>
        <begin position="12"/>
        <end position="25"/>
    </location>
</feature>
<proteinExistence type="predicted"/>
<dbReference type="STRING" id="36050.A0A1B8A5M6"/>
<keyword evidence="3" id="KW-1185">Reference proteome</keyword>
<gene>
    <name evidence="2" type="ORF">FPOA_13454</name>
</gene>
<evidence type="ECO:0000313" key="2">
    <source>
        <dbReference type="EMBL" id="OBS15775.1"/>
    </source>
</evidence>
<dbReference type="AlphaFoldDB" id="A0A1B8A5M6"/>
<feature type="compositionally biased region" description="Basic and acidic residues" evidence="1">
    <location>
        <begin position="90"/>
        <end position="111"/>
    </location>
</feature>
<feature type="region of interest" description="Disordered" evidence="1">
    <location>
        <begin position="1"/>
        <end position="149"/>
    </location>
</feature>
<feature type="compositionally biased region" description="Pro residues" evidence="1">
    <location>
        <begin position="118"/>
        <end position="136"/>
    </location>
</feature>
<dbReference type="Proteomes" id="UP000091967">
    <property type="component" value="Unassembled WGS sequence"/>
</dbReference>
<evidence type="ECO:0000313" key="3">
    <source>
        <dbReference type="Proteomes" id="UP000091967"/>
    </source>
</evidence>
<comment type="caution">
    <text evidence="2">The sequence shown here is derived from an EMBL/GenBank/DDBJ whole genome shotgun (WGS) entry which is preliminary data.</text>
</comment>
<organism evidence="2 3">
    <name type="scientific">Fusarium poae</name>
    <dbReference type="NCBI Taxonomy" id="36050"/>
    <lineage>
        <taxon>Eukaryota</taxon>
        <taxon>Fungi</taxon>
        <taxon>Dikarya</taxon>
        <taxon>Ascomycota</taxon>
        <taxon>Pezizomycotina</taxon>
        <taxon>Sordariomycetes</taxon>
        <taxon>Hypocreomycetidae</taxon>
        <taxon>Hypocreales</taxon>
        <taxon>Nectriaceae</taxon>
        <taxon>Fusarium</taxon>
    </lineage>
</organism>
<dbReference type="EMBL" id="LYXU01000136">
    <property type="protein sequence ID" value="OBS15775.1"/>
    <property type="molecule type" value="Genomic_DNA"/>
</dbReference>
<reference evidence="2 3" key="1">
    <citation type="submission" date="2016-06" db="EMBL/GenBank/DDBJ databases">
        <title>Living apart together: crosstalk between the core and supernumerary genomes in a fungal plant pathogen.</title>
        <authorList>
            <person name="Vanheule A."/>
            <person name="Audenaert K."/>
            <person name="Warris S."/>
            <person name="Van De Geest H."/>
            <person name="Schijlen E."/>
            <person name="Hofte M."/>
            <person name="De Saeger S."/>
            <person name="Haesaert G."/>
            <person name="Waalwijk C."/>
            <person name="Van Der Lee T."/>
        </authorList>
    </citation>
    <scope>NUCLEOTIDE SEQUENCE [LARGE SCALE GENOMIC DNA]</scope>
    <source>
        <strain evidence="2 3">2516</strain>
    </source>
</reference>